<comment type="caution">
    <text evidence="3">The sequence shown here is derived from an EMBL/GenBank/DDBJ whole genome shotgun (WGS) entry which is preliminary data.</text>
</comment>
<dbReference type="EMBL" id="MBAD02002444">
    <property type="protein sequence ID" value="RLN47451.1"/>
    <property type="molecule type" value="Genomic_DNA"/>
</dbReference>
<reference evidence="4 5" key="1">
    <citation type="submission" date="2018-07" db="EMBL/GenBank/DDBJ databases">
        <title>Genome sequencing of oomycete isolates from Chile give support for New Zealand origin for Phytophthora kernoviae and make available the first Nothophytophthora sp. genome.</title>
        <authorList>
            <person name="Studholme D.J."/>
            <person name="Sanfuentes E."/>
            <person name="Panda P."/>
            <person name="Hill R."/>
            <person name="Sambles C."/>
            <person name="Grant M."/>
            <person name="Williams N.M."/>
            <person name="Mcdougal R.L."/>
        </authorList>
    </citation>
    <scope>NUCLEOTIDE SEQUENCE [LARGE SCALE GENOMIC DNA]</scope>
    <source>
        <strain evidence="3">Chile6</strain>
        <strain evidence="2">Chile7</strain>
    </source>
</reference>
<proteinExistence type="predicted"/>
<accession>A0A3F2RIT0</accession>
<dbReference type="Proteomes" id="UP000277300">
    <property type="component" value="Unassembled WGS sequence"/>
</dbReference>
<gene>
    <name evidence="2" type="ORF">BBJ29_008562</name>
    <name evidence="3" type="ORF">BBP00_00007240</name>
</gene>
<evidence type="ECO:0000313" key="4">
    <source>
        <dbReference type="Proteomes" id="UP000277300"/>
    </source>
</evidence>
<feature type="region of interest" description="Disordered" evidence="1">
    <location>
        <begin position="1"/>
        <end position="54"/>
    </location>
</feature>
<evidence type="ECO:0000313" key="5">
    <source>
        <dbReference type="Proteomes" id="UP000284657"/>
    </source>
</evidence>
<dbReference type="Proteomes" id="UP000284657">
    <property type="component" value="Unassembled WGS sequence"/>
</dbReference>
<evidence type="ECO:0000313" key="3">
    <source>
        <dbReference type="EMBL" id="RLN57978.1"/>
    </source>
</evidence>
<name>A0A3F2RIT0_9STRA</name>
<protein>
    <submittedName>
        <fullName evidence="3">Uncharacterized protein</fullName>
    </submittedName>
</protein>
<dbReference type="EMBL" id="MBDO02000283">
    <property type="protein sequence ID" value="RLN57978.1"/>
    <property type="molecule type" value="Genomic_DNA"/>
</dbReference>
<evidence type="ECO:0000313" key="2">
    <source>
        <dbReference type="EMBL" id="RLN47451.1"/>
    </source>
</evidence>
<dbReference type="AlphaFoldDB" id="A0A3F2RIT0"/>
<sequence length="83" mass="8889">MSRPSDAGGGEYPPGGQEAQVRGGGGVFQLDSKGDDVAPPVTKKKKMLQKGPILASTRKFDSKLNKREVLAVKKLQQQPQTPE</sequence>
<organism evidence="3 4">
    <name type="scientific">Phytophthora kernoviae</name>
    <dbReference type="NCBI Taxonomy" id="325452"/>
    <lineage>
        <taxon>Eukaryota</taxon>
        <taxon>Sar</taxon>
        <taxon>Stramenopiles</taxon>
        <taxon>Oomycota</taxon>
        <taxon>Peronosporomycetes</taxon>
        <taxon>Peronosporales</taxon>
        <taxon>Peronosporaceae</taxon>
        <taxon>Phytophthora</taxon>
    </lineage>
</organism>
<evidence type="ECO:0000256" key="1">
    <source>
        <dbReference type="SAM" id="MobiDB-lite"/>
    </source>
</evidence>